<sequence>MAFPPAMMHAPVYPPYCDPSGYPGPPTYYAPIYHAGAPLVRVPSHHAAPASRPAAYAPQPAAYLPRSAAYPSQSAAYLSQAPHPPPQPRYDGANQPRYDSANPFGNPTCRQYCRTAGTHELSPQDINASPSARTRQDALTALPSSAMPHGYPRVRCEIPMGDSWASKSGSPSRAPTLAGYTARCGLAGVSGRHTVNFYDVDQIAGALVRAAGSKLSADDRRPQTFVARVLGRAQVQLSVALHALLLLRARSSMFVLASVSPEQRLLAALSLAHRAGTEVGICTGCWAHIGNYCWAGEGRAWLGADAFVDGVAPFSKEAMRKHTEGLLRAIGFSVHVERAELENVALEILRSRTPEATSGRSSESRTPSVADGERNPRARLPPTYAELADRPQTAAAGARRARHGHSSSHPRPHASTDHLVYAPSVYDDAGHEPNYDGYVHTYPPSTSSSDSRSRTLSLGAGARMLSAAAQQRVGAFHHRPSPLVVYGASGYLA</sequence>
<dbReference type="STRING" id="578458.D8QJ17"/>
<dbReference type="RefSeq" id="XP_003027225.1">
    <property type="nucleotide sequence ID" value="XM_003027179.1"/>
</dbReference>
<dbReference type="InParanoid" id="D8QJ17"/>
<evidence type="ECO:0000256" key="1">
    <source>
        <dbReference type="SAM" id="MobiDB-lite"/>
    </source>
</evidence>
<dbReference type="AlphaFoldDB" id="D8QJ17"/>
<dbReference type="HOGENOM" id="CLU_553371_0_0_1"/>
<protein>
    <submittedName>
        <fullName evidence="2">Uncharacterized protein</fullName>
    </submittedName>
</protein>
<feature type="compositionally biased region" description="Basic residues" evidence="1">
    <location>
        <begin position="399"/>
        <end position="412"/>
    </location>
</feature>
<feature type="non-terminal residue" evidence="2">
    <location>
        <position position="493"/>
    </location>
</feature>
<dbReference type="OrthoDB" id="10430952at2759"/>
<proteinExistence type="predicted"/>
<feature type="region of interest" description="Disordered" evidence="1">
    <location>
        <begin position="74"/>
        <end position="101"/>
    </location>
</feature>
<dbReference type="EMBL" id="GL377313">
    <property type="protein sequence ID" value="EFI92322.1"/>
    <property type="molecule type" value="Genomic_DNA"/>
</dbReference>
<evidence type="ECO:0000313" key="2">
    <source>
        <dbReference type="EMBL" id="EFI92322.1"/>
    </source>
</evidence>
<keyword evidence="3" id="KW-1185">Reference proteome</keyword>
<dbReference type="Proteomes" id="UP000007431">
    <property type="component" value="Unassembled WGS sequence"/>
</dbReference>
<feature type="compositionally biased region" description="Polar residues" evidence="1">
    <location>
        <begin position="354"/>
        <end position="367"/>
    </location>
</feature>
<name>D8QJ17_SCHCM</name>
<organism evidence="3">
    <name type="scientific">Schizophyllum commune (strain H4-8 / FGSC 9210)</name>
    <name type="common">Split gill fungus</name>
    <dbReference type="NCBI Taxonomy" id="578458"/>
    <lineage>
        <taxon>Eukaryota</taxon>
        <taxon>Fungi</taxon>
        <taxon>Dikarya</taxon>
        <taxon>Basidiomycota</taxon>
        <taxon>Agaricomycotina</taxon>
        <taxon>Agaricomycetes</taxon>
        <taxon>Agaricomycetidae</taxon>
        <taxon>Agaricales</taxon>
        <taxon>Schizophyllaceae</taxon>
        <taxon>Schizophyllum</taxon>
    </lineage>
</organism>
<dbReference type="VEuPathDB" id="FungiDB:SCHCODRAFT_02642514"/>
<dbReference type="KEGG" id="scm:SCHCO_02642514"/>
<accession>D8QJ17</accession>
<gene>
    <name evidence="2" type="ORF">SCHCODRAFT_269957</name>
</gene>
<reference evidence="2 3" key="1">
    <citation type="journal article" date="2010" name="Nat. Biotechnol.">
        <title>Genome sequence of the model mushroom Schizophyllum commune.</title>
        <authorList>
            <person name="Ohm R.A."/>
            <person name="de Jong J.F."/>
            <person name="Lugones L.G."/>
            <person name="Aerts A."/>
            <person name="Kothe E."/>
            <person name="Stajich J.E."/>
            <person name="de Vries R.P."/>
            <person name="Record E."/>
            <person name="Levasseur A."/>
            <person name="Baker S.E."/>
            <person name="Bartholomew K.A."/>
            <person name="Coutinho P.M."/>
            <person name="Erdmann S."/>
            <person name="Fowler T.J."/>
            <person name="Gathman A.C."/>
            <person name="Lombard V."/>
            <person name="Henrissat B."/>
            <person name="Knabe N."/>
            <person name="Kuees U."/>
            <person name="Lilly W.W."/>
            <person name="Lindquist E."/>
            <person name="Lucas S."/>
            <person name="Magnuson J.K."/>
            <person name="Piumi F."/>
            <person name="Raudaskoski M."/>
            <person name="Salamov A."/>
            <person name="Schmutz J."/>
            <person name="Schwarze F.W.M.R."/>
            <person name="vanKuyk P.A."/>
            <person name="Horton J.S."/>
            <person name="Grigoriev I.V."/>
            <person name="Woesten H.A.B."/>
        </authorList>
    </citation>
    <scope>NUCLEOTIDE SEQUENCE [LARGE SCALE GENOMIC DNA]</scope>
    <source>
        <strain evidence="3">H4-8 / FGSC 9210</strain>
    </source>
</reference>
<evidence type="ECO:0000313" key="3">
    <source>
        <dbReference type="Proteomes" id="UP000007431"/>
    </source>
</evidence>
<feature type="region of interest" description="Disordered" evidence="1">
    <location>
        <begin position="353"/>
        <end position="416"/>
    </location>
</feature>
<dbReference type="GeneID" id="9593384"/>